<dbReference type="InterPro" id="IPR016024">
    <property type="entry name" value="ARM-type_fold"/>
</dbReference>
<dbReference type="InterPro" id="IPR011989">
    <property type="entry name" value="ARM-like"/>
</dbReference>
<name>A0A0N1PGM9_PAPMA</name>
<evidence type="ECO:0000256" key="1">
    <source>
        <dbReference type="SAM" id="MobiDB-lite"/>
    </source>
</evidence>
<evidence type="ECO:0000313" key="3">
    <source>
        <dbReference type="EMBL" id="KPJ07758.1"/>
    </source>
</evidence>
<protein>
    <submittedName>
        <fullName evidence="3">Armadillo repeat-containing protein 2</fullName>
    </submittedName>
</protein>
<sequence>MEGLLSKESYEKPSDTVSHEKLEMKLPEWFDEKLFKKLLSTFSVDEFMEGLLSKESYEKPSDTVSHEKLEMKLPEWFDEKLFKKGQRFYWKFCFGFSYSFLPGLVALFAVPSILEVLAGSRRSSTTYTAYKRYVATFLHFQSWLSCELKPGSVSWKSLTSVRRAHIINGRAARLKKKGTVSQRDVALTLLGLIGSGILKPDRFGVRQVEEDDWEAYNHFWAVIGYMLGLEDRYNVCRKNIDETREVFQLLLNRVYTPCLVNVPEYFEHMARVMMDGLSAVMGATEADSLMYITKNLFDVPGYIITESERINLQRRLKEQLVGKHKDTGVDLSSLIEKTIIEGLPDTTPYPLYLKDYDSLETAPEYKKLSFDSKFKLVTVTILMSVYSTTIGRVLLNWFYRFSMFMTEYFPYVAFFLYGIRKSYVDIFKDPEMDVTPPKPNSEYYKRKPKPWYSIAMGDRIPRRGAGAPFYAPPRRKTSAEIISEARAAIFDEMSGASSGSSVGGLRPLRTRRPFTPREPQRTLFTDRARKRDPRPPSAFDLKYLSLSEDNEGAPLTSTRVTSFAEEDSSPVHKTDSKYPTKKDNSMKDGITWSGFTKLPHLSGKSKPLHRRNTTGQITVEAPSTISNLSQSVLVTRPLGANIDAESTKDISKDLPGSKSHVADTAVNKRRTFGITKSVSCDAGSGIGDIPVRHLALQLPNTSFDNYESMTTLELAEALVAQSSHDVEKTLQLLEPLQNILEKSTPSNNLRELVIRSLYVHIDNEDERILVVIARAMLTMRVTGKHLAAACKLVFKIARNDKNDHFFRSSNLLELLVEGCGRADPLAESECCVYGAGALRFLALEPRLCVLAHDAGALHLAALHLKIFNNAKAERPRQVREQATHALYQLTGALRNLANGGAKTATAFVSSGALGELLAALPLHTDRDVLTNVARCLSVLSAEEACCEWLCRSPCSARALLRTLAACASRAALTVRLTYTLGNMAAADEQARINIYNEEGGIDVILTILESYTNRKDRDAKDLEEDTDLHLVGSDLGGSDGSNEDVLIKTVRVVANLCLSDLAGRGIAMHHAQRTIKALLACLDVAERTPEKLVSESEEISEDNWNMDRREELATAALATLNNITFYLEPTDTLDPLDDNVEQLCKATCRWLHKAGDGSQLSACEAVRALGNLSRSSRAARWLVLEGALDALPPFQQHEDASVRYAAAGVLVNVCGSGAEPGAAAGAAAAALRAAASTRDAPAAALLARALWNAHAHRPLPPAHAHLITAALAAFIGKYQHCNDDSVFTACAAPRSDECDSSDPEIKRLVKFEMNNQRMNIEEAKQRNSDKSMSEDHHHGSGDEDWDRTGYSGEDLGFEEGDITVEEECSCEPCRRLAAWDELVGVAIPLLEKMKPPRTDASVGTE</sequence>
<feature type="compositionally biased region" description="Basic and acidic residues" evidence="1">
    <location>
        <begin position="1323"/>
        <end position="1341"/>
    </location>
</feature>
<feature type="region of interest" description="Disordered" evidence="1">
    <location>
        <begin position="494"/>
        <end position="585"/>
    </location>
</feature>
<organism evidence="3 4">
    <name type="scientific">Papilio machaon</name>
    <name type="common">Old World swallowtail butterfly</name>
    <dbReference type="NCBI Taxonomy" id="76193"/>
    <lineage>
        <taxon>Eukaryota</taxon>
        <taxon>Metazoa</taxon>
        <taxon>Ecdysozoa</taxon>
        <taxon>Arthropoda</taxon>
        <taxon>Hexapoda</taxon>
        <taxon>Insecta</taxon>
        <taxon>Pterygota</taxon>
        <taxon>Neoptera</taxon>
        <taxon>Endopterygota</taxon>
        <taxon>Lepidoptera</taxon>
        <taxon>Glossata</taxon>
        <taxon>Ditrysia</taxon>
        <taxon>Papilionoidea</taxon>
        <taxon>Papilionidae</taxon>
        <taxon>Papilioninae</taxon>
        <taxon>Papilio</taxon>
    </lineage>
</organism>
<dbReference type="InterPro" id="IPR038905">
    <property type="entry name" value="ARMC2"/>
</dbReference>
<accession>A0A0N1PGM9</accession>
<reference evidence="3 4" key="1">
    <citation type="journal article" date="2015" name="Nat. Commun.">
        <title>Outbred genome sequencing and CRISPR/Cas9 gene editing in butterflies.</title>
        <authorList>
            <person name="Li X."/>
            <person name="Fan D."/>
            <person name="Zhang W."/>
            <person name="Liu G."/>
            <person name="Zhang L."/>
            <person name="Zhao L."/>
            <person name="Fang X."/>
            <person name="Chen L."/>
            <person name="Dong Y."/>
            <person name="Chen Y."/>
            <person name="Ding Y."/>
            <person name="Zhao R."/>
            <person name="Feng M."/>
            <person name="Zhu Y."/>
            <person name="Feng Y."/>
            <person name="Jiang X."/>
            <person name="Zhu D."/>
            <person name="Xiang H."/>
            <person name="Feng X."/>
            <person name="Li S."/>
            <person name="Wang J."/>
            <person name="Zhang G."/>
            <person name="Kronforst M.R."/>
            <person name="Wang W."/>
        </authorList>
    </citation>
    <scope>NUCLEOTIDE SEQUENCE [LARGE SCALE GENOMIC DNA]</scope>
    <source>
        <strain evidence="3">Ya'a_city_454_Pm</strain>
        <tissue evidence="3">Whole body</tissue>
    </source>
</reference>
<keyword evidence="2" id="KW-0472">Membrane</keyword>
<dbReference type="Gene3D" id="1.25.10.10">
    <property type="entry name" value="Leucine-rich Repeat Variant"/>
    <property type="match status" value="3"/>
</dbReference>
<proteinExistence type="predicted"/>
<dbReference type="FunCoup" id="A0A0N1PGM9">
    <property type="interactions" value="2"/>
</dbReference>
<feature type="compositionally biased region" description="Basic and acidic residues" evidence="1">
    <location>
        <begin position="518"/>
        <end position="529"/>
    </location>
</feature>
<dbReference type="InParanoid" id="A0A0N1PGM9"/>
<feature type="compositionally biased region" description="Low complexity" evidence="1">
    <location>
        <begin position="494"/>
        <end position="507"/>
    </location>
</feature>
<dbReference type="STRING" id="76193.A0A0N1PGM9"/>
<dbReference type="PANTHER" id="PTHR21356:SF1">
    <property type="entry name" value="ARMADILLO REPEAT-CONTAINING PROTEIN 2"/>
    <property type="match status" value="1"/>
</dbReference>
<evidence type="ECO:0000313" key="4">
    <source>
        <dbReference type="Proteomes" id="UP000053240"/>
    </source>
</evidence>
<keyword evidence="2" id="KW-0812">Transmembrane</keyword>
<feature type="transmembrane region" description="Helical" evidence="2">
    <location>
        <begin position="88"/>
        <end position="114"/>
    </location>
</feature>
<gene>
    <name evidence="3" type="ORF">RR48_03471</name>
</gene>
<dbReference type="PANTHER" id="PTHR21356">
    <property type="entry name" value="ARMADILLO REPEAT CONTAINING 2"/>
    <property type="match status" value="1"/>
</dbReference>
<dbReference type="GO" id="GO:0044782">
    <property type="term" value="P:cilium organization"/>
    <property type="evidence" value="ECO:0007669"/>
    <property type="project" value="TreeGrafter"/>
</dbReference>
<keyword evidence="2" id="KW-1133">Transmembrane helix</keyword>
<feature type="region of interest" description="Disordered" evidence="1">
    <location>
        <begin position="1323"/>
        <end position="1351"/>
    </location>
</feature>
<dbReference type="SUPFAM" id="SSF48371">
    <property type="entry name" value="ARM repeat"/>
    <property type="match status" value="1"/>
</dbReference>
<feature type="compositionally biased region" description="Basic and acidic residues" evidence="1">
    <location>
        <begin position="569"/>
        <end position="585"/>
    </location>
</feature>
<keyword evidence="4" id="KW-1185">Reference proteome</keyword>
<evidence type="ECO:0000256" key="2">
    <source>
        <dbReference type="SAM" id="Phobius"/>
    </source>
</evidence>
<feature type="region of interest" description="Disordered" evidence="1">
    <location>
        <begin position="592"/>
        <end position="611"/>
    </location>
</feature>
<dbReference type="Proteomes" id="UP000053240">
    <property type="component" value="Unassembled WGS sequence"/>
</dbReference>
<dbReference type="EMBL" id="KQ461178">
    <property type="protein sequence ID" value="KPJ07758.1"/>
    <property type="molecule type" value="Genomic_DNA"/>
</dbReference>